<sequence length="208" mass="22134">MKSTFSSWPFSTSSITFITSSTPSTEIALLIWSKCPSPPISAHLTPIPLHWHRGSISSGFRLFIIGRRSRYTSSMEITPSTLVLRTSIGLRTFVTFAAHGLMKKIPISSAAIPLSSACFLAAIAAASIGEIIGRILSISVGNLFEISLVIAGQADDITGFLHVPSAMICLERSVIASAALATSKTSSNPSFLIAVRILFISYVSLNCA</sequence>
<accession>A0A645D0Y1</accession>
<comment type="caution">
    <text evidence="1">The sequence shown here is derived from an EMBL/GenBank/DDBJ whole genome shotgun (WGS) entry which is preliminary data.</text>
</comment>
<evidence type="ECO:0000313" key="1">
    <source>
        <dbReference type="EMBL" id="MPM82829.1"/>
    </source>
</evidence>
<proteinExistence type="predicted"/>
<dbReference type="AlphaFoldDB" id="A0A645D0Y1"/>
<dbReference type="EMBL" id="VSSQ01031791">
    <property type="protein sequence ID" value="MPM82829.1"/>
    <property type="molecule type" value="Genomic_DNA"/>
</dbReference>
<protein>
    <submittedName>
        <fullName evidence="1">Uncharacterized protein</fullName>
    </submittedName>
</protein>
<gene>
    <name evidence="1" type="ORF">SDC9_129891</name>
</gene>
<reference evidence="1" key="1">
    <citation type="submission" date="2019-08" db="EMBL/GenBank/DDBJ databases">
        <authorList>
            <person name="Kucharzyk K."/>
            <person name="Murdoch R.W."/>
            <person name="Higgins S."/>
            <person name="Loffler F."/>
        </authorList>
    </citation>
    <scope>NUCLEOTIDE SEQUENCE</scope>
</reference>
<name>A0A645D0Y1_9ZZZZ</name>
<organism evidence="1">
    <name type="scientific">bioreactor metagenome</name>
    <dbReference type="NCBI Taxonomy" id="1076179"/>
    <lineage>
        <taxon>unclassified sequences</taxon>
        <taxon>metagenomes</taxon>
        <taxon>ecological metagenomes</taxon>
    </lineage>
</organism>